<sequence>MNKDDYFCFLESEIERIGKVDINLPNFENLHNYNDYQLKDNIDVNYDLSYVGILDQLEMDLDKFNSKILLKVYHEISNQIKLNLKEFEHKNISTTNYEQIYLHEAVCRLKTLPIKKQLQLFCNDYYQEAKFNSESFQRSKIVRFSFDTNSPDDFNDKIVDVEYQKDFFVDVDVDDEE</sequence>
<dbReference type="AlphaFoldDB" id="A0A177ARD5"/>
<name>A0A177ARD5_9BILA</name>
<reference evidence="1 2" key="1">
    <citation type="submission" date="2016-04" db="EMBL/GenBank/DDBJ databases">
        <title>The genome of Intoshia linei affirms orthonectids as highly simplified spiralians.</title>
        <authorList>
            <person name="Mikhailov K.V."/>
            <person name="Slusarev G.S."/>
            <person name="Nikitin M.A."/>
            <person name="Logacheva M.D."/>
            <person name="Penin A."/>
            <person name="Aleoshin V."/>
            <person name="Panchin Y.V."/>
        </authorList>
    </citation>
    <scope>NUCLEOTIDE SEQUENCE [LARGE SCALE GENOMIC DNA]</scope>
    <source>
        <strain evidence="1">Intl2013</strain>
        <tissue evidence="1">Whole animal</tissue>
    </source>
</reference>
<protein>
    <submittedName>
        <fullName evidence="1">Uncharacterized protein</fullName>
    </submittedName>
</protein>
<organism evidence="1 2">
    <name type="scientific">Intoshia linei</name>
    <dbReference type="NCBI Taxonomy" id="1819745"/>
    <lineage>
        <taxon>Eukaryota</taxon>
        <taxon>Metazoa</taxon>
        <taxon>Spiralia</taxon>
        <taxon>Lophotrochozoa</taxon>
        <taxon>Mesozoa</taxon>
        <taxon>Orthonectida</taxon>
        <taxon>Rhopaluridae</taxon>
        <taxon>Intoshia</taxon>
    </lineage>
</organism>
<keyword evidence="2" id="KW-1185">Reference proteome</keyword>
<gene>
    <name evidence="1" type="ORF">A3Q56_07734</name>
</gene>
<dbReference type="Proteomes" id="UP000078046">
    <property type="component" value="Unassembled WGS sequence"/>
</dbReference>
<evidence type="ECO:0000313" key="1">
    <source>
        <dbReference type="EMBL" id="OAF64559.1"/>
    </source>
</evidence>
<comment type="caution">
    <text evidence="1">The sequence shown here is derived from an EMBL/GenBank/DDBJ whole genome shotgun (WGS) entry which is preliminary data.</text>
</comment>
<accession>A0A177ARD5</accession>
<proteinExistence type="predicted"/>
<evidence type="ECO:0000313" key="2">
    <source>
        <dbReference type="Proteomes" id="UP000078046"/>
    </source>
</evidence>
<dbReference type="EMBL" id="LWCA01001753">
    <property type="protein sequence ID" value="OAF64559.1"/>
    <property type="molecule type" value="Genomic_DNA"/>
</dbReference>